<feature type="domain" description="Transcription factor CBF/NF-Y/archaeal histone" evidence="3">
    <location>
        <begin position="31"/>
        <end position="79"/>
    </location>
</feature>
<keyword evidence="2" id="KW-0539">Nucleus</keyword>
<dbReference type="CDD" id="cd22924">
    <property type="entry name" value="HFD_CHRAC1-like"/>
    <property type="match status" value="1"/>
</dbReference>
<dbReference type="GO" id="GO:0006261">
    <property type="term" value="P:DNA-templated DNA replication"/>
    <property type="evidence" value="ECO:0007669"/>
    <property type="project" value="TreeGrafter"/>
</dbReference>
<dbReference type="InterPro" id="IPR003958">
    <property type="entry name" value="CBFA_NFYB_domain"/>
</dbReference>
<reference evidence="5" key="1">
    <citation type="submission" date="2022-11" db="UniProtKB">
        <authorList>
            <consortium name="WormBaseParasite"/>
        </authorList>
    </citation>
    <scope>IDENTIFICATION</scope>
</reference>
<protein>
    <submittedName>
        <fullName evidence="5">Transcription factor CBF/NF-Y/archaeal histone domain-containing protein</fullName>
    </submittedName>
</protein>
<dbReference type="SUPFAM" id="SSF47113">
    <property type="entry name" value="Histone-fold"/>
    <property type="match status" value="1"/>
</dbReference>
<dbReference type="InterPro" id="IPR009072">
    <property type="entry name" value="Histone-fold"/>
</dbReference>
<dbReference type="WBParaSite" id="PgB01_g117_t01">
    <property type="protein sequence ID" value="PgB01_g117_t01"/>
    <property type="gene ID" value="PgB01_g117"/>
</dbReference>
<dbReference type="Pfam" id="PF00808">
    <property type="entry name" value="CBFD_NFYB_HMF"/>
    <property type="match status" value="1"/>
</dbReference>
<dbReference type="Gene3D" id="1.10.20.10">
    <property type="entry name" value="Histone, subunit A"/>
    <property type="match status" value="1"/>
</dbReference>
<evidence type="ECO:0000256" key="2">
    <source>
        <dbReference type="ARBA" id="ARBA00023242"/>
    </source>
</evidence>
<sequence length="130" mass="14903">MEKNDDANVNQQKEEQMIDSEMTAQSHGLYELPLTRVKVIMLSSSEQVPISNEGLFAMTKAAELFIGQLAKGAYEKNNKPSCIEYSHLAEYVQENDELEFLHEMLPRMRRFAEIMHLAPREGIKVDDVTK</sequence>
<evidence type="ECO:0000259" key="3">
    <source>
        <dbReference type="Pfam" id="PF00808"/>
    </source>
</evidence>
<dbReference type="GO" id="GO:0008623">
    <property type="term" value="C:CHRAC"/>
    <property type="evidence" value="ECO:0007669"/>
    <property type="project" value="TreeGrafter"/>
</dbReference>
<accession>A0A914ZEB7</accession>
<dbReference type="PANTHER" id="PTHR10252:SF54">
    <property type="entry name" value="CHROMATIN ACCESSIBILITY COMPLEX PROTEIN 1"/>
    <property type="match status" value="1"/>
</dbReference>
<comment type="subcellular location">
    <subcellularLocation>
        <location evidence="1">Nucleus</location>
    </subcellularLocation>
</comment>
<organism evidence="4 5">
    <name type="scientific">Parascaris univalens</name>
    <name type="common">Nematode worm</name>
    <dbReference type="NCBI Taxonomy" id="6257"/>
    <lineage>
        <taxon>Eukaryota</taxon>
        <taxon>Metazoa</taxon>
        <taxon>Ecdysozoa</taxon>
        <taxon>Nematoda</taxon>
        <taxon>Chromadorea</taxon>
        <taxon>Rhabditida</taxon>
        <taxon>Spirurina</taxon>
        <taxon>Ascaridomorpha</taxon>
        <taxon>Ascaridoidea</taxon>
        <taxon>Ascarididae</taxon>
        <taxon>Parascaris</taxon>
    </lineage>
</organism>
<dbReference type="GO" id="GO:0046982">
    <property type="term" value="F:protein heterodimerization activity"/>
    <property type="evidence" value="ECO:0007669"/>
    <property type="project" value="InterPro"/>
</dbReference>
<evidence type="ECO:0000313" key="4">
    <source>
        <dbReference type="Proteomes" id="UP000887569"/>
    </source>
</evidence>
<evidence type="ECO:0000313" key="5">
    <source>
        <dbReference type="WBParaSite" id="PgB01_g117_t01"/>
    </source>
</evidence>
<dbReference type="Proteomes" id="UP000887569">
    <property type="component" value="Unplaced"/>
</dbReference>
<name>A0A914ZEB7_PARUN</name>
<dbReference type="AlphaFoldDB" id="A0A914ZEB7"/>
<keyword evidence="4" id="KW-1185">Reference proteome</keyword>
<evidence type="ECO:0000256" key="1">
    <source>
        <dbReference type="ARBA" id="ARBA00004123"/>
    </source>
</evidence>
<dbReference type="GO" id="GO:0006338">
    <property type="term" value="P:chromatin remodeling"/>
    <property type="evidence" value="ECO:0007669"/>
    <property type="project" value="TreeGrafter"/>
</dbReference>
<dbReference type="InterPro" id="IPR050568">
    <property type="entry name" value="Transcr_DNA_Rep_Reg"/>
</dbReference>
<dbReference type="PANTHER" id="PTHR10252">
    <property type="entry name" value="HISTONE-LIKE TRANSCRIPTION FACTOR CCAAT-RELATED"/>
    <property type="match status" value="1"/>
</dbReference>
<proteinExistence type="predicted"/>